<dbReference type="PANTHER" id="PTHR43080">
    <property type="entry name" value="CBS DOMAIN-CONTAINING PROTEIN CBSX3, MITOCHONDRIAL"/>
    <property type="match status" value="1"/>
</dbReference>
<dbReference type="SMART" id="SM00116">
    <property type="entry name" value="CBS"/>
    <property type="match status" value="2"/>
</dbReference>
<dbReference type="Proteomes" id="UP000295375">
    <property type="component" value="Unassembled WGS sequence"/>
</dbReference>
<comment type="caution">
    <text evidence="4">The sequence shown here is derived from an EMBL/GenBank/DDBJ whole genome shotgun (WGS) entry which is preliminary data.</text>
</comment>
<protein>
    <submittedName>
        <fullName evidence="4">CBS domain protein</fullName>
    </submittedName>
</protein>
<keyword evidence="1 2" id="KW-0129">CBS domain</keyword>
<keyword evidence="5" id="KW-1185">Reference proteome</keyword>
<dbReference type="RefSeq" id="WP_133592515.1">
    <property type="nucleotide sequence ID" value="NZ_CP037953.1"/>
</dbReference>
<dbReference type="PANTHER" id="PTHR43080:SF2">
    <property type="entry name" value="CBS DOMAIN-CONTAINING PROTEIN"/>
    <property type="match status" value="1"/>
</dbReference>
<feature type="domain" description="CBS" evidence="3">
    <location>
        <begin position="7"/>
        <end position="70"/>
    </location>
</feature>
<evidence type="ECO:0000256" key="1">
    <source>
        <dbReference type="ARBA" id="ARBA00023122"/>
    </source>
</evidence>
<dbReference type="InterPro" id="IPR046342">
    <property type="entry name" value="CBS_dom_sf"/>
</dbReference>
<evidence type="ECO:0000256" key="2">
    <source>
        <dbReference type="PROSITE-ProRule" id="PRU00703"/>
    </source>
</evidence>
<dbReference type="Pfam" id="PF00571">
    <property type="entry name" value="CBS"/>
    <property type="match status" value="2"/>
</dbReference>
<gene>
    <name evidence="4" type="ORF">EV696_11845</name>
</gene>
<dbReference type="EMBL" id="SNYM01000018">
    <property type="protein sequence ID" value="TDQ45694.1"/>
    <property type="molecule type" value="Genomic_DNA"/>
</dbReference>
<dbReference type="InterPro" id="IPR051257">
    <property type="entry name" value="Diverse_CBS-Domain"/>
</dbReference>
<dbReference type="OrthoDB" id="9794094at2"/>
<proteinExistence type="predicted"/>
<dbReference type="SUPFAM" id="SSF54631">
    <property type="entry name" value="CBS-domain pair"/>
    <property type="match status" value="1"/>
</dbReference>
<sequence>MQLKQVCDPAVITAKRHDSITRIAEMMREYHVGAVVIADPIGSKLTPVGLITDRDIVIEVIAKQLSPDDLTAHDIITGPLVVANVQDDIEHVVSLMHEKQVRRLPVVDAQGCLFGIVALDDLLQFVVSELQALSAVPRGQVFQEVERRA</sequence>
<accession>A0A4R6UR03</accession>
<organism evidence="4 5">
    <name type="scientific">Permianibacter aggregans</name>
    <dbReference type="NCBI Taxonomy" id="1510150"/>
    <lineage>
        <taxon>Bacteria</taxon>
        <taxon>Pseudomonadati</taxon>
        <taxon>Pseudomonadota</taxon>
        <taxon>Gammaproteobacteria</taxon>
        <taxon>Pseudomonadales</taxon>
        <taxon>Pseudomonadaceae</taxon>
        <taxon>Permianibacter</taxon>
    </lineage>
</organism>
<feature type="domain" description="CBS" evidence="3">
    <location>
        <begin position="75"/>
        <end position="133"/>
    </location>
</feature>
<dbReference type="Gene3D" id="3.10.580.10">
    <property type="entry name" value="CBS-domain"/>
    <property type="match status" value="1"/>
</dbReference>
<dbReference type="InterPro" id="IPR000644">
    <property type="entry name" value="CBS_dom"/>
</dbReference>
<evidence type="ECO:0000313" key="4">
    <source>
        <dbReference type="EMBL" id="TDQ45694.1"/>
    </source>
</evidence>
<dbReference type="AlphaFoldDB" id="A0A4R6UR03"/>
<evidence type="ECO:0000259" key="3">
    <source>
        <dbReference type="PROSITE" id="PS51371"/>
    </source>
</evidence>
<reference evidence="4 5" key="1">
    <citation type="submission" date="2019-03" db="EMBL/GenBank/DDBJ databases">
        <title>Genomic Encyclopedia of Type Strains, Phase IV (KMG-IV): sequencing the most valuable type-strain genomes for metagenomic binning, comparative biology and taxonomic classification.</title>
        <authorList>
            <person name="Goeker M."/>
        </authorList>
    </citation>
    <scope>NUCLEOTIDE SEQUENCE [LARGE SCALE GENOMIC DNA]</scope>
    <source>
        <strain evidence="4 5">DSM 103792</strain>
    </source>
</reference>
<evidence type="ECO:0000313" key="5">
    <source>
        <dbReference type="Proteomes" id="UP000295375"/>
    </source>
</evidence>
<dbReference type="PROSITE" id="PS51371">
    <property type="entry name" value="CBS"/>
    <property type="match status" value="2"/>
</dbReference>
<name>A0A4R6UR03_9GAMM</name>